<sequence>MRNTNLKPSFSGTVVTMAFGEGYHARNDNKESIWHSVLPQICRRNFSNA</sequence>
<reference evidence="1 2" key="1">
    <citation type="submission" date="2014-11" db="EMBL/GenBank/DDBJ databases">
        <title>Genetic blueprint of the zoonotic pathogen Toxocara canis.</title>
        <authorList>
            <person name="Zhu X.-Q."/>
            <person name="Korhonen P.K."/>
            <person name="Cai H."/>
            <person name="Young N.D."/>
            <person name="Nejsum P."/>
            <person name="von Samson-Himmelstjerna G."/>
            <person name="Boag P.R."/>
            <person name="Tan P."/>
            <person name="Li Q."/>
            <person name="Min J."/>
            <person name="Yang Y."/>
            <person name="Wang X."/>
            <person name="Fang X."/>
            <person name="Hall R.S."/>
            <person name="Hofmann A."/>
            <person name="Sternberg P.W."/>
            <person name="Jex A.R."/>
            <person name="Gasser R.B."/>
        </authorList>
    </citation>
    <scope>NUCLEOTIDE SEQUENCE [LARGE SCALE GENOMIC DNA]</scope>
    <source>
        <strain evidence="1">PN_DK_2014</strain>
    </source>
</reference>
<protein>
    <submittedName>
        <fullName evidence="1">Uncharacterized protein</fullName>
    </submittedName>
</protein>
<dbReference type="Proteomes" id="UP000031036">
    <property type="component" value="Unassembled WGS sequence"/>
</dbReference>
<evidence type="ECO:0000313" key="1">
    <source>
        <dbReference type="EMBL" id="KHN71292.1"/>
    </source>
</evidence>
<name>A0A0B2UQ88_TOXCA</name>
<comment type="caution">
    <text evidence="1">The sequence shown here is derived from an EMBL/GenBank/DDBJ whole genome shotgun (WGS) entry which is preliminary data.</text>
</comment>
<accession>A0A0B2UQ88</accession>
<dbReference type="EMBL" id="JPKZ01022532">
    <property type="protein sequence ID" value="KHN71292.1"/>
    <property type="molecule type" value="Genomic_DNA"/>
</dbReference>
<keyword evidence="2" id="KW-1185">Reference proteome</keyword>
<organism evidence="1 2">
    <name type="scientific">Toxocara canis</name>
    <name type="common">Canine roundworm</name>
    <dbReference type="NCBI Taxonomy" id="6265"/>
    <lineage>
        <taxon>Eukaryota</taxon>
        <taxon>Metazoa</taxon>
        <taxon>Ecdysozoa</taxon>
        <taxon>Nematoda</taxon>
        <taxon>Chromadorea</taxon>
        <taxon>Rhabditida</taxon>
        <taxon>Spirurina</taxon>
        <taxon>Ascaridomorpha</taxon>
        <taxon>Ascaridoidea</taxon>
        <taxon>Toxocaridae</taxon>
        <taxon>Toxocara</taxon>
    </lineage>
</organism>
<proteinExistence type="predicted"/>
<evidence type="ECO:0000313" key="2">
    <source>
        <dbReference type="Proteomes" id="UP000031036"/>
    </source>
</evidence>
<gene>
    <name evidence="1" type="ORF">Tcan_02393</name>
</gene>
<dbReference type="AlphaFoldDB" id="A0A0B2UQ88"/>